<dbReference type="EMBL" id="CADEPI010000220">
    <property type="protein sequence ID" value="CAB3380919.1"/>
    <property type="molecule type" value="Genomic_DNA"/>
</dbReference>
<dbReference type="GO" id="GO:0008270">
    <property type="term" value="F:zinc ion binding"/>
    <property type="evidence" value="ECO:0007669"/>
    <property type="project" value="UniProtKB-KW"/>
</dbReference>
<dbReference type="GO" id="GO:0008757">
    <property type="term" value="F:S-adenosylmethionine-dependent methyltransferase activity"/>
    <property type="evidence" value="ECO:0007669"/>
    <property type="project" value="UniProtKB-ARBA"/>
</dbReference>
<dbReference type="GO" id="GO:0008170">
    <property type="term" value="F:N-methyltransferase activity"/>
    <property type="evidence" value="ECO:0007669"/>
    <property type="project" value="UniProtKB-ARBA"/>
</dbReference>
<evidence type="ECO:0000256" key="2">
    <source>
        <dbReference type="ARBA" id="ARBA00022679"/>
    </source>
</evidence>
<dbReference type="AlphaFoldDB" id="A0A8S1DL85"/>
<evidence type="ECO:0000259" key="9">
    <source>
        <dbReference type="PROSITE" id="PS50865"/>
    </source>
</evidence>
<keyword evidence="11" id="KW-1185">Reference proteome</keyword>
<evidence type="ECO:0000256" key="3">
    <source>
        <dbReference type="ARBA" id="ARBA00022691"/>
    </source>
</evidence>
<evidence type="ECO:0000256" key="1">
    <source>
        <dbReference type="ARBA" id="ARBA00022603"/>
    </source>
</evidence>
<dbReference type="SUPFAM" id="SSF144232">
    <property type="entry name" value="HIT/MYND zinc finger-like"/>
    <property type="match status" value="1"/>
</dbReference>
<dbReference type="InterPro" id="IPR002893">
    <property type="entry name" value="Znf_MYND"/>
</dbReference>
<feature type="domain" description="MYND-type" evidence="9">
    <location>
        <begin position="166"/>
        <end position="205"/>
    </location>
</feature>
<evidence type="ECO:0000313" key="11">
    <source>
        <dbReference type="Proteomes" id="UP000494165"/>
    </source>
</evidence>
<dbReference type="InterPro" id="IPR046341">
    <property type="entry name" value="SET_dom_sf"/>
</dbReference>
<dbReference type="PANTHER" id="PTHR46165">
    <property type="entry name" value="SET AND MYND DOMAIN-CONTAINING PROTEIN 4"/>
    <property type="match status" value="1"/>
</dbReference>
<dbReference type="Proteomes" id="UP000494165">
    <property type="component" value="Unassembled WGS sequence"/>
</dbReference>
<evidence type="ECO:0000256" key="5">
    <source>
        <dbReference type="ARBA" id="ARBA00022771"/>
    </source>
</evidence>
<keyword evidence="1" id="KW-0489">Methyltransferase</keyword>
<keyword evidence="5 7" id="KW-0863">Zinc-finger</keyword>
<dbReference type="GO" id="GO:0005737">
    <property type="term" value="C:cytoplasm"/>
    <property type="evidence" value="ECO:0007669"/>
    <property type="project" value="TreeGrafter"/>
</dbReference>
<evidence type="ECO:0000256" key="6">
    <source>
        <dbReference type="ARBA" id="ARBA00022833"/>
    </source>
</evidence>
<sequence length="524" mass="59447">MAYANRSAALFHLDMYVDCYRDISRALNTGYPNNMKYKLYVRQAKCLKACGMNCQASVDQAFAAISLYNPTNEESKLKKLVERDLTAGLNQPRIPPQVPVTPPPLSYEPDRKLPCLSNAVSLAFNKKKMRHVVANRDLDIGDIVIVEQSFARVVSSLSEKTEVHFCSFCYKITYSPCPCAICGHVLYCSEICRENDWMSVHHASCRFRQLQGIVLSEELLQYRHNNATYNDVAFTLLIDIIFRLGGPDLILKKLESETALDWIKPEDAIASKDCDLKLLMAMTDNMEACSNKTVATSATAAVVLAGKFDFPQKHFELFAAFILKLIFVMKNNATLLSYTDNKLDEEMDERHFGMALFMASSSINHSCFPNMVRISYGSSVVYRIIRPIAKGEELTESYHVDLSFNLQRRREICSVRSSFHCRCLACEQNWPHYDDMQKRFKTDQLLDLAFKIGVTAVPHSSIVQVMMKKKVTPDVLYFKLQQMVKSHLLAYGNAVFAEDSKDFFIGNQCQTIKTLLGDVILGMD</sequence>
<dbReference type="InterPro" id="IPR001214">
    <property type="entry name" value="SET_dom"/>
</dbReference>
<dbReference type="GO" id="GO:0032259">
    <property type="term" value="P:methylation"/>
    <property type="evidence" value="ECO:0007669"/>
    <property type="project" value="UniProtKB-KW"/>
</dbReference>
<dbReference type="PANTHER" id="PTHR46165:SF6">
    <property type="entry name" value="SET AND MYND DOMAIN-CONTAINING PROTEIN 4-LIKE PROTEIN"/>
    <property type="match status" value="1"/>
</dbReference>
<keyword evidence="4" id="KW-0479">Metal-binding</keyword>
<feature type="domain" description="SET" evidence="8">
    <location>
        <begin position="118"/>
        <end position="399"/>
    </location>
</feature>
<dbReference type="GO" id="GO:0008276">
    <property type="term" value="F:protein methyltransferase activity"/>
    <property type="evidence" value="ECO:0007669"/>
    <property type="project" value="UniProtKB-ARBA"/>
</dbReference>
<organism evidence="10 11">
    <name type="scientific">Cloeon dipterum</name>
    <dbReference type="NCBI Taxonomy" id="197152"/>
    <lineage>
        <taxon>Eukaryota</taxon>
        <taxon>Metazoa</taxon>
        <taxon>Ecdysozoa</taxon>
        <taxon>Arthropoda</taxon>
        <taxon>Hexapoda</taxon>
        <taxon>Insecta</taxon>
        <taxon>Pterygota</taxon>
        <taxon>Palaeoptera</taxon>
        <taxon>Ephemeroptera</taxon>
        <taxon>Pisciforma</taxon>
        <taxon>Baetidae</taxon>
        <taxon>Cloeon</taxon>
    </lineage>
</organism>
<dbReference type="Gene3D" id="6.10.140.2220">
    <property type="match status" value="1"/>
</dbReference>
<dbReference type="GO" id="GO:0042826">
    <property type="term" value="F:histone deacetylase binding"/>
    <property type="evidence" value="ECO:0007669"/>
    <property type="project" value="TreeGrafter"/>
</dbReference>
<dbReference type="PROSITE" id="PS50280">
    <property type="entry name" value="SET"/>
    <property type="match status" value="1"/>
</dbReference>
<dbReference type="PROSITE" id="PS50865">
    <property type="entry name" value="ZF_MYND_2"/>
    <property type="match status" value="1"/>
</dbReference>
<protein>
    <recommendedName>
        <fullName evidence="12">MYND-type domain-containing protein</fullName>
    </recommendedName>
</protein>
<dbReference type="OrthoDB" id="7770870at2759"/>
<dbReference type="Pfam" id="PF00856">
    <property type="entry name" value="SET"/>
    <property type="match status" value="1"/>
</dbReference>
<dbReference type="InterPro" id="IPR052097">
    <property type="entry name" value="SET-MYND_domain_protein"/>
</dbReference>
<keyword evidence="2" id="KW-0808">Transferase</keyword>
<proteinExistence type="predicted"/>
<reference evidence="10 11" key="1">
    <citation type="submission" date="2020-04" db="EMBL/GenBank/DDBJ databases">
        <authorList>
            <person name="Alioto T."/>
            <person name="Alioto T."/>
            <person name="Gomez Garrido J."/>
        </authorList>
    </citation>
    <scope>NUCLEOTIDE SEQUENCE [LARGE SCALE GENOMIC DNA]</scope>
</reference>
<comment type="caution">
    <text evidence="10">The sequence shown here is derived from an EMBL/GenBank/DDBJ whole genome shotgun (WGS) entry which is preliminary data.</text>
</comment>
<dbReference type="GO" id="GO:0005634">
    <property type="term" value="C:nucleus"/>
    <property type="evidence" value="ECO:0007669"/>
    <property type="project" value="TreeGrafter"/>
</dbReference>
<dbReference type="Gene3D" id="2.170.270.10">
    <property type="entry name" value="SET domain"/>
    <property type="match status" value="1"/>
</dbReference>
<keyword evidence="3" id="KW-0949">S-adenosyl-L-methionine</keyword>
<evidence type="ECO:0000256" key="4">
    <source>
        <dbReference type="ARBA" id="ARBA00022723"/>
    </source>
</evidence>
<dbReference type="Gene3D" id="1.10.220.160">
    <property type="match status" value="1"/>
</dbReference>
<name>A0A8S1DL85_9INSE</name>
<evidence type="ECO:0008006" key="12">
    <source>
        <dbReference type="Google" id="ProtNLM"/>
    </source>
</evidence>
<dbReference type="SUPFAM" id="SSF82199">
    <property type="entry name" value="SET domain"/>
    <property type="match status" value="1"/>
</dbReference>
<evidence type="ECO:0000256" key="7">
    <source>
        <dbReference type="PROSITE-ProRule" id="PRU00134"/>
    </source>
</evidence>
<keyword evidence="6" id="KW-0862">Zinc</keyword>
<gene>
    <name evidence="10" type="ORF">CLODIP_2_CD13152</name>
</gene>
<accession>A0A8S1DL85</accession>
<evidence type="ECO:0000259" key="8">
    <source>
        <dbReference type="PROSITE" id="PS50280"/>
    </source>
</evidence>
<evidence type="ECO:0000313" key="10">
    <source>
        <dbReference type="EMBL" id="CAB3380919.1"/>
    </source>
</evidence>